<organism evidence="5 6">
    <name type="scientific">Roseivirga echinicomitans</name>
    <dbReference type="NCBI Taxonomy" id="296218"/>
    <lineage>
        <taxon>Bacteria</taxon>
        <taxon>Pseudomonadati</taxon>
        <taxon>Bacteroidota</taxon>
        <taxon>Cytophagia</taxon>
        <taxon>Cytophagales</taxon>
        <taxon>Roseivirgaceae</taxon>
        <taxon>Roseivirga</taxon>
    </lineage>
</organism>
<dbReference type="InterPro" id="IPR001789">
    <property type="entry name" value="Sig_transdc_resp-reg_receiver"/>
</dbReference>
<dbReference type="EMBL" id="LRDB01000012">
    <property type="protein sequence ID" value="KYG78998.1"/>
    <property type="molecule type" value="Genomic_DNA"/>
</dbReference>
<dbReference type="InterPro" id="IPR011006">
    <property type="entry name" value="CheY-like_superfamily"/>
</dbReference>
<evidence type="ECO:0000259" key="3">
    <source>
        <dbReference type="PROSITE" id="PS50043"/>
    </source>
</evidence>
<accession>A0A150XJS9</accession>
<dbReference type="PROSITE" id="PS50043">
    <property type="entry name" value="HTH_LUXR_2"/>
    <property type="match status" value="1"/>
</dbReference>
<dbReference type="Gene3D" id="3.40.50.2300">
    <property type="match status" value="1"/>
</dbReference>
<dbReference type="STRING" id="296218.AWN68_05035"/>
<feature type="domain" description="Response regulatory" evidence="4">
    <location>
        <begin position="1"/>
        <end position="103"/>
    </location>
</feature>
<dbReference type="PRINTS" id="PR00038">
    <property type="entry name" value="HTHLUXR"/>
</dbReference>
<dbReference type="GO" id="GO:0003677">
    <property type="term" value="F:DNA binding"/>
    <property type="evidence" value="ECO:0007669"/>
    <property type="project" value="UniProtKB-KW"/>
</dbReference>
<dbReference type="InterPro" id="IPR036388">
    <property type="entry name" value="WH-like_DNA-bd_sf"/>
</dbReference>
<keyword evidence="6" id="KW-1185">Reference proteome</keyword>
<protein>
    <recommendedName>
        <fullName evidence="7">HTH luxR-type domain-containing protein</fullName>
    </recommendedName>
</protein>
<evidence type="ECO:0000256" key="2">
    <source>
        <dbReference type="PROSITE-ProRule" id="PRU00169"/>
    </source>
</evidence>
<proteinExistence type="predicted"/>
<dbReference type="InterPro" id="IPR016032">
    <property type="entry name" value="Sig_transdc_resp-reg_C-effctor"/>
</dbReference>
<dbReference type="Pfam" id="PF00196">
    <property type="entry name" value="GerE"/>
    <property type="match status" value="1"/>
</dbReference>
<dbReference type="CDD" id="cd06170">
    <property type="entry name" value="LuxR_C_like"/>
    <property type="match status" value="1"/>
</dbReference>
<dbReference type="PROSITE" id="PS00622">
    <property type="entry name" value="HTH_LUXR_1"/>
    <property type="match status" value="1"/>
</dbReference>
<dbReference type="PANTHER" id="PTHR43214">
    <property type="entry name" value="TWO-COMPONENT RESPONSE REGULATOR"/>
    <property type="match status" value="1"/>
</dbReference>
<dbReference type="Gene3D" id="1.10.10.10">
    <property type="entry name" value="Winged helix-like DNA-binding domain superfamily/Winged helix DNA-binding domain"/>
    <property type="match status" value="1"/>
</dbReference>
<feature type="modified residue" description="4-aspartylphosphate" evidence="2">
    <location>
        <position position="38"/>
    </location>
</feature>
<dbReference type="SUPFAM" id="SSF46894">
    <property type="entry name" value="C-terminal effector domain of the bipartite response regulators"/>
    <property type="match status" value="1"/>
</dbReference>
<dbReference type="InterPro" id="IPR000792">
    <property type="entry name" value="Tscrpt_reg_LuxR_C"/>
</dbReference>
<evidence type="ECO:0000256" key="1">
    <source>
        <dbReference type="ARBA" id="ARBA00023125"/>
    </source>
</evidence>
<dbReference type="Proteomes" id="UP000075615">
    <property type="component" value="Unassembled WGS sequence"/>
</dbReference>
<comment type="caution">
    <text evidence="5">The sequence shown here is derived from an EMBL/GenBank/DDBJ whole genome shotgun (WGS) entry which is preliminary data.</text>
</comment>
<evidence type="ECO:0000259" key="4">
    <source>
        <dbReference type="PROSITE" id="PS50110"/>
    </source>
</evidence>
<keyword evidence="2" id="KW-0597">Phosphoprotein</keyword>
<dbReference type="GO" id="GO:0000160">
    <property type="term" value="P:phosphorelay signal transduction system"/>
    <property type="evidence" value="ECO:0007669"/>
    <property type="project" value="InterPro"/>
</dbReference>
<name>A0A150XJS9_9BACT</name>
<evidence type="ECO:0000313" key="6">
    <source>
        <dbReference type="Proteomes" id="UP000075615"/>
    </source>
</evidence>
<evidence type="ECO:0008006" key="7">
    <source>
        <dbReference type="Google" id="ProtNLM"/>
    </source>
</evidence>
<dbReference type="PROSITE" id="PS50110">
    <property type="entry name" value="RESPONSE_REGULATORY"/>
    <property type="match status" value="1"/>
</dbReference>
<dbReference type="SUPFAM" id="SSF52172">
    <property type="entry name" value="CheY-like"/>
    <property type="match status" value="1"/>
</dbReference>
<dbReference type="SMART" id="SM00421">
    <property type="entry name" value="HTH_LUXR"/>
    <property type="match status" value="1"/>
</dbReference>
<dbReference type="AlphaFoldDB" id="A0A150XJS9"/>
<gene>
    <name evidence="5" type="ORF">AWN68_05035</name>
</gene>
<dbReference type="InterPro" id="IPR039420">
    <property type="entry name" value="WalR-like"/>
</dbReference>
<feature type="domain" description="HTH luxR-type" evidence="3">
    <location>
        <begin position="120"/>
        <end position="185"/>
    </location>
</feature>
<reference evidence="5 6" key="1">
    <citation type="submission" date="2016-01" db="EMBL/GenBank/DDBJ databases">
        <title>Genome sequencing of Roseivirga echinicomitans KMM 6058.</title>
        <authorList>
            <person name="Selvaratnam C."/>
            <person name="Thevarajoo S."/>
            <person name="Goh K.M."/>
            <person name="Ee R."/>
            <person name="Chan K.-G."/>
            <person name="Chong C.S."/>
        </authorList>
    </citation>
    <scope>NUCLEOTIDE SEQUENCE [LARGE SCALE GENOMIC DNA]</scope>
    <source>
        <strain evidence="5 6">KMM 6058</strain>
    </source>
</reference>
<keyword evidence="1" id="KW-0238">DNA-binding</keyword>
<dbReference type="GO" id="GO:0006355">
    <property type="term" value="P:regulation of DNA-templated transcription"/>
    <property type="evidence" value="ECO:0007669"/>
    <property type="project" value="InterPro"/>
</dbReference>
<sequence>MLALANNSGHYSDIKVFRHTAELKESIGSHNKETVILDYLNEDENFVHELNRWIQTHPNLNVLVITDDLDSNRIRSVLKMGVSGFLTKSCSEAEILEAISAIKNGKTFFCNRVLKALVDDGNEYFELSEREKEVVKLIAVGNSSSEIAETLIISIHTVNSHRKNILKKLKLKSPTELIIFAAEQGWVSLERK</sequence>
<evidence type="ECO:0000313" key="5">
    <source>
        <dbReference type="EMBL" id="KYG78998.1"/>
    </source>
</evidence>